<dbReference type="PROSITE" id="PS00886">
    <property type="entry name" value="ILVD_EDD_1"/>
    <property type="match status" value="1"/>
</dbReference>
<dbReference type="SUPFAM" id="SSF143975">
    <property type="entry name" value="IlvD/EDD N-terminal domain-like"/>
    <property type="match status" value="1"/>
</dbReference>
<dbReference type="InterPro" id="IPR056740">
    <property type="entry name" value="ILV_EDD_C"/>
</dbReference>
<dbReference type="Pfam" id="PF24877">
    <property type="entry name" value="ILV_EDD_C"/>
    <property type="match status" value="1"/>
</dbReference>
<keyword evidence="2" id="KW-0479">Metal-binding</keyword>
<evidence type="ECO:0000256" key="3">
    <source>
        <dbReference type="ARBA" id="ARBA00023014"/>
    </source>
</evidence>
<accession>A0ABQ1Z854</accession>
<evidence type="ECO:0000313" key="9">
    <source>
        <dbReference type="Proteomes" id="UP000652153"/>
    </source>
</evidence>
<keyword evidence="5" id="KW-0028">Amino-acid biosynthesis</keyword>
<comment type="similarity">
    <text evidence="1">Belongs to the IlvD/Edd family.</text>
</comment>
<dbReference type="InterPro" id="IPR020558">
    <property type="entry name" value="DiOHA_6PGluconate_deHydtase_CS"/>
</dbReference>
<dbReference type="Proteomes" id="UP000652153">
    <property type="component" value="Unassembled WGS sequence"/>
</dbReference>
<protein>
    <submittedName>
        <fullName evidence="8">Dehydratase</fullName>
    </submittedName>
</protein>
<comment type="caution">
    <text evidence="8">The sequence shown here is derived from an EMBL/GenBank/DDBJ whole genome shotgun (WGS) entry which is preliminary data.</text>
</comment>
<feature type="domain" description="Dihydroxy-acid/6-phosphogluconate dehydratase C-terminal" evidence="7">
    <location>
        <begin position="469"/>
        <end position="609"/>
    </location>
</feature>
<keyword evidence="2" id="KW-0408">Iron</keyword>
<keyword evidence="5" id="KW-0100">Branched-chain amino acid biosynthesis</keyword>
<evidence type="ECO:0000256" key="5">
    <source>
        <dbReference type="ARBA" id="ARBA00023304"/>
    </source>
</evidence>
<evidence type="ECO:0000256" key="2">
    <source>
        <dbReference type="ARBA" id="ARBA00022714"/>
    </source>
</evidence>
<dbReference type="PANTHER" id="PTHR43661:SF3">
    <property type="entry name" value="D-XYLONATE DEHYDRATASE YAGF-RELATED"/>
    <property type="match status" value="1"/>
</dbReference>
<keyword evidence="3" id="KW-0411">Iron-sulfur</keyword>
<sequence length="686" mass="72587">MYEQILSIMEGKAAVLEGKAAEQDGAVTELKGTASDRDNMASDRYEITAHAPGPTGHLPLTDNLLRNAPSGDLFGMSQNVGMGWKPGELNGKQFLILSTQGGIRNEDGSPAALGYHTGHWEVGLLMKAAAEELSSHGGIPFAGYVSDPCDGRSQGTTGMFDSLPYRNDAAMVFRRLIRSLPTRKGVLGVATCDKGLPAMMLALAGMPQLPGVIVPGGVTLPPTDGEDAGKIQTIGARYSNGELSLEMASELGCRACATPGGGCQFLGTAATAQVVAEALGMTVPHAALAPSGQPIWTEMARQSARALMHMEKQGMTMSDIITDASIRNAMVVHAAFGGSTNLLLHIPAIAHAAGLTLPGVQDWIQVNKQVPRLVSALPNGPVFYPTIRVFQAGGVPEVMLHLRRLGLLDVSVPTVTGMPLDHVLDWWESSERRHVMRKQLQERDGIDPDTVIMSAELSKHLGISSTVTFPTGNIAPEGSVIKSTSIDPDVLDEHGVYRHRGTAKVFTTERAAIRAIKTGGIQAGDIIVLLGRGPSGTGMEETYQLTSALKHLSFGKYVSLITDARFSGVSTGACIGHVGPEALAGGPIGKLRDGDLIDIVVNRSTLDGSINFVGTVGMEVTPEEGAFILAQRSFHPNMRADEALPDDTRLWAALQAVSGGTWRGNVYDVDRIITALEAGKKALGWH</sequence>
<keyword evidence="4" id="KW-0456">Lyase</keyword>
<dbReference type="Gene3D" id="3.50.30.80">
    <property type="entry name" value="IlvD/EDD C-terminal domain-like"/>
    <property type="match status" value="1"/>
</dbReference>
<dbReference type="Pfam" id="PF00920">
    <property type="entry name" value="ILVD_EDD_N"/>
    <property type="match status" value="1"/>
</dbReference>
<evidence type="ECO:0000256" key="1">
    <source>
        <dbReference type="ARBA" id="ARBA00006486"/>
    </source>
</evidence>
<dbReference type="EMBL" id="BMFU01000002">
    <property type="protein sequence ID" value="GGH51370.1"/>
    <property type="molecule type" value="Genomic_DNA"/>
</dbReference>
<feature type="domain" description="Dihydroxy-acid/6-phosphogluconate dehydratase N-terminal" evidence="6">
    <location>
        <begin position="116"/>
        <end position="420"/>
    </location>
</feature>
<organism evidence="8 9">
    <name type="scientific">Paenibacillus silvae</name>
    <dbReference type="NCBI Taxonomy" id="1325358"/>
    <lineage>
        <taxon>Bacteria</taxon>
        <taxon>Bacillati</taxon>
        <taxon>Bacillota</taxon>
        <taxon>Bacilli</taxon>
        <taxon>Bacillales</taxon>
        <taxon>Paenibacillaceae</taxon>
        <taxon>Paenibacillus</taxon>
    </lineage>
</organism>
<evidence type="ECO:0000259" key="7">
    <source>
        <dbReference type="Pfam" id="PF24877"/>
    </source>
</evidence>
<dbReference type="PROSITE" id="PS00887">
    <property type="entry name" value="ILVD_EDD_2"/>
    <property type="match status" value="1"/>
</dbReference>
<name>A0ABQ1Z854_9BACL</name>
<dbReference type="InterPro" id="IPR017798">
    <property type="entry name" value="Dehydratase_YjhG/YagF"/>
</dbReference>
<dbReference type="InterPro" id="IPR037237">
    <property type="entry name" value="IlvD/EDD_N"/>
</dbReference>
<reference evidence="9" key="1">
    <citation type="journal article" date="2019" name="Int. J. Syst. Evol. Microbiol.">
        <title>The Global Catalogue of Microorganisms (GCM) 10K type strain sequencing project: providing services to taxonomists for standard genome sequencing and annotation.</title>
        <authorList>
            <consortium name="The Broad Institute Genomics Platform"/>
            <consortium name="The Broad Institute Genome Sequencing Center for Infectious Disease"/>
            <person name="Wu L."/>
            <person name="Ma J."/>
        </authorList>
    </citation>
    <scope>NUCLEOTIDE SEQUENCE [LARGE SCALE GENOMIC DNA]</scope>
    <source>
        <strain evidence="9">CGMCC 1.12770</strain>
    </source>
</reference>
<keyword evidence="9" id="KW-1185">Reference proteome</keyword>
<dbReference type="InterPro" id="IPR042096">
    <property type="entry name" value="Dihydro-acid_dehy_C"/>
</dbReference>
<proteinExistence type="inferred from homology"/>
<dbReference type="SUPFAM" id="SSF52016">
    <property type="entry name" value="LeuD/IlvD-like"/>
    <property type="match status" value="1"/>
</dbReference>
<dbReference type="NCBIfam" id="TIGR03432">
    <property type="entry name" value="yjhG_yagF"/>
    <property type="match status" value="1"/>
</dbReference>
<dbReference type="InterPro" id="IPR000581">
    <property type="entry name" value="ILV_EDD_N"/>
</dbReference>
<evidence type="ECO:0000313" key="8">
    <source>
        <dbReference type="EMBL" id="GGH51370.1"/>
    </source>
</evidence>
<evidence type="ECO:0000256" key="4">
    <source>
        <dbReference type="ARBA" id="ARBA00023239"/>
    </source>
</evidence>
<gene>
    <name evidence="8" type="ORF">GCM10008014_17050</name>
</gene>
<evidence type="ECO:0000259" key="6">
    <source>
        <dbReference type="Pfam" id="PF00920"/>
    </source>
</evidence>
<dbReference type="PANTHER" id="PTHR43661">
    <property type="entry name" value="D-XYLONATE DEHYDRATASE"/>
    <property type="match status" value="1"/>
</dbReference>
<keyword evidence="2" id="KW-0001">2Fe-2S</keyword>